<comment type="similarity">
    <text evidence="1">Belongs to the HipA Ser/Thr kinase family.</text>
</comment>
<keyword evidence="2" id="KW-0808">Transferase</keyword>
<protein>
    <submittedName>
        <fullName evidence="6">Phosphatidylinositol kinase</fullName>
    </submittedName>
</protein>
<feature type="domain" description="HipA-like C-terminal" evidence="4">
    <location>
        <begin position="166"/>
        <end position="388"/>
    </location>
</feature>
<feature type="domain" description="HipA N-terminal subdomain 1" evidence="5">
    <location>
        <begin position="26"/>
        <end position="122"/>
    </location>
</feature>
<reference evidence="6 7" key="1">
    <citation type="submission" date="2017-10" db="EMBL/GenBank/DDBJ databases">
        <title>Genome sequence of Caulobacter mirabilis FWC38.</title>
        <authorList>
            <person name="Fiebig A."/>
            <person name="Crosson S."/>
        </authorList>
    </citation>
    <scope>NUCLEOTIDE SEQUENCE [LARGE SCALE GENOMIC DNA]</scope>
    <source>
        <strain evidence="6 7">FWC 38</strain>
    </source>
</reference>
<dbReference type="InterPro" id="IPR052028">
    <property type="entry name" value="HipA_Ser/Thr_kinase"/>
</dbReference>
<evidence type="ECO:0000256" key="3">
    <source>
        <dbReference type="ARBA" id="ARBA00022777"/>
    </source>
</evidence>
<dbReference type="Proteomes" id="UP000228945">
    <property type="component" value="Chromosome"/>
</dbReference>
<keyword evidence="3 6" id="KW-0418">Kinase</keyword>
<gene>
    <name evidence="6" type="ORF">CSW64_13670</name>
</gene>
<dbReference type="PANTHER" id="PTHR37419:SF8">
    <property type="entry name" value="TOXIN YJJJ"/>
    <property type="match status" value="1"/>
</dbReference>
<name>A0A2D2AZG2_9CAUL</name>
<evidence type="ECO:0000313" key="6">
    <source>
        <dbReference type="EMBL" id="ATQ43384.1"/>
    </source>
</evidence>
<evidence type="ECO:0000256" key="2">
    <source>
        <dbReference type="ARBA" id="ARBA00022679"/>
    </source>
</evidence>
<evidence type="ECO:0000259" key="4">
    <source>
        <dbReference type="Pfam" id="PF07804"/>
    </source>
</evidence>
<dbReference type="Pfam" id="PF13657">
    <property type="entry name" value="Couple_hipA"/>
    <property type="match status" value="1"/>
</dbReference>
<proteinExistence type="inferred from homology"/>
<evidence type="ECO:0000256" key="1">
    <source>
        <dbReference type="ARBA" id="ARBA00010164"/>
    </source>
</evidence>
<dbReference type="AlphaFoldDB" id="A0A2D2AZG2"/>
<accession>A0A2D2AZG2</accession>
<dbReference type="Pfam" id="PF07804">
    <property type="entry name" value="HipA_C"/>
    <property type="match status" value="1"/>
</dbReference>
<dbReference type="PANTHER" id="PTHR37419">
    <property type="entry name" value="SERINE/THREONINE-PROTEIN KINASE TOXIN HIPA"/>
    <property type="match status" value="1"/>
</dbReference>
<dbReference type="OrthoDB" id="9805913at2"/>
<dbReference type="EMBL" id="CP024201">
    <property type="protein sequence ID" value="ATQ43384.1"/>
    <property type="molecule type" value="Genomic_DNA"/>
</dbReference>
<sequence length="419" mass="45079">MRLPRGTPLSVGLMLEDAAPALPTARLAMDASIAQLEWSPEIIARGLRLAALDTYPPERGLQAARGRTFDGLHGFLTDSLPDGWGYLVMRRRLAKLGVDIASLTPLERLALVGEQGRGALVFAPATAPDDPVETLDLDALSDAATTLLAGEADGLADTLAGLAGGSGGARPKVHVGFDAQGAISVGTGESPPGFAPWIVKFRAPEDPEDIGPIEGAYADMARAAGLTLSSHRLLPARNGPAYFATRRFDRPDGGGRRHMVSLAGALEAPADRPSASYDTFLRATRAITRQADDVAEAFRRMLFNILASNRDDHTRQHAYLMDPAGDWRLSPAYDLTYAPGPGGEHYMDIEGEGRRPTRVHVETLGERHGFDRRRIALMIDETRAAIETWPRLAAAVDVSRTSSELIGKAHDRVWAEFKA</sequence>
<dbReference type="InterPro" id="IPR017508">
    <property type="entry name" value="HipA_N1"/>
</dbReference>
<keyword evidence="7" id="KW-1185">Reference proteome</keyword>
<dbReference type="RefSeq" id="WP_099622635.1">
    <property type="nucleotide sequence ID" value="NZ_CP024201.1"/>
</dbReference>
<dbReference type="GO" id="GO:0004674">
    <property type="term" value="F:protein serine/threonine kinase activity"/>
    <property type="evidence" value="ECO:0007669"/>
    <property type="project" value="TreeGrafter"/>
</dbReference>
<organism evidence="6 7">
    <name type="scientific">Caulobacter mirabilis</name>
    <dbReference type="NCBI Taxonomy" id="69666"/>
    <lineage>
        <taxon>Bacteria</taxon>
        <taxon>Pseudomonadati</taxon>
        <taxon>Pseudomonadota</taxon>
        <taxon>Alphaproteobacteria</taxon>
        <taxon>Caulobacterales</taxon>
        <taxon>Caulobacteraceae</taxon>
        <taxon>Caulobacter</taxon>
    </lineage>
</organism>
<dbReference type="GO" id="GO:0005829">
    <property type="term" value="C:cytosol"/>
    <property type="evidence" value="ECO:0007669"/>
    <property type="project" value="TreeGrafter"/>
</dbReference>
<dbReference type="KEGG" id="cmb:CSW64_13670"/>
<evidence type="ECO:0000259" key="5">
    <source>
        <dbReference type="Pfam" id="PF13657"/>
    </source>
</evidence>
<evidence type="ECO:0000313" key="7">
    <source>
        <dbReference type="Proteomes" id="UP000228945"/>
    </source>
</evidence>
<dbReference type="InterPro" id="IPR012893">
    <property type="entry name" value="HipA-like_C"/>
</dbReference>